<evidence type="ECO:0000256" key="1">
    <source>
        <dbReference type="ARBA" id="ARBA00007865"/>
    </source>
</evidence>
<evidence type="ECO:0000313" key="4">
    <source>
        <dbReference type="Proteomes" id="UP000030742"/>
    </source>
</evidence>
<reference evidence="3 4" key="1">
    <citation type="journal article" date="2013" name="Genome Biol.">
        <title>Draft genome of the mountain pine beetle, Dendroctonus ponderosae Hopkins, a major forest pest.</title>
        <authorList>
            <person name="Keeling C.I."/>
            <person name="Yuen M.M."/>
            <person name="Liao N.Y."/>
            <person name="Docking T.R."/>
            <person name="Chan S.K."/>
            <person name="Taylor G.A."/>
            <person name="Palmquist D.L."/>
            <person name="Jackman S.D."/>
            <person name="Nguyen A."/>
            <person name="Li M."/>
            <person name="Henderson H."/>
            <person name="Janes J.K."/>
            <person name="Zhao Y."/>
            <person name="Pandoh P."/>
            <person name="Moore R."/>
            <person name="Sperling F.A."/>
            <person name="Huber D.P."/>
            <person name="Birol I."/>
            <person name="Jones S.J."/>
            <person name="Bohlmann J."/>
        </authorList>
    </citation>
    <scope>NUCLEOTIDE SEQUENCE</scope>
</reference>
<organism evidence="3 4">
    <name type="scientific">Dendroctonus ponderosae</name>
    <name type="common">Mountain pine beetle</name>
    <dbReference type="NCBI Taxonomy" id="77166"/>
    <lineage>
        <taxon>Eukaryota</taxon>
        <taxon>Metazoa</taxon>
        <taxon>Ecdysozoa</taxon>
        <taxon>Arthropoda</taxon>
        <taxon>Hexapoda</taxon>
        <taxon>Insecta</taxon>
        <taxon>Pterygota</taxon>
        <taxon>Neoptera</taxon>
        <taxon>Endopterygota</taxon>
        <taxon>Coleoptera</taxon>
        <taxon>Polyphaga</taxon>
        <taxon>Cucujiformia</taxon>
        <taxon>Curculionidae</taxon>
        <taxon>Scolytinae</taxon>
        <taxon>Dendroctonus</taxon>
    </lineage>
</organism>
<dbReference type="Gene3D" id="3.50.30.50">
    <property type="entry name" value="Putative cyclase"/>
    <property type="match status" value="2"/>
</dbReference>
<comment type="similarity">
    <text evidence="1">Belongs to the Cyclase 1 superfamily.</text>
</comment>
<gene>
    <name evidence="3" type="ORF">D910_06182</name>
</gene>
<feature type="chain" id="PRO_5004656544" description="Cyclase family protein" evidence="2">
    <location>
        <begin position="19"/>
        <end position="217"/>
    </location>
</feature>
<evidence type="ECO:0000256" key="2">
    <source>
        <dbReference type="SAM" id="SignalP"/>
    </source>
</evidence>
<dbReference type="GO" id="GO:0004061">
    <property type="term" value="F:arylformamidase activity"/>
    <property type="evidence" value="ECO:0007669"/>
    <property type="project" value="InterPro"/>
</dbReference>
<dbReference type="InterPro" id="IPR007325">
    <property type="entry name" value="KFase/CYL"/>
</dbReference>
<dbReference type="AlphaFoldDB" id="U4UFV8"/>
<dbReference type="SUPFAM" id="SSF102198">
    <property type="entry name" value="Putative cyclase"/>
    <property type="match status" value="1"/>
</dbReference>
<dbReference type="OrthoDB" id="7108654at2759"/>
<accession>U4UFV8</accession>
<proteinExistence type="inferred from homology"/>
<protein>
    <recommendedName>
        <fullName evidence="5">Cyclase family protein</fullName>
    </recommendedName>
</protein>
<dbReference type="EMBL" id="KB632099">
    <property type="protein sequence ID" value="ERL88800.1"/>
    <property type="molecule type" value="Genomic_DNA"/>
</dbReference>
<keyword evidence="2" id="KW-0732">Signal</keyword>
<evidence type="ECO:0008006" key="5">
    <source>
        <dbReference type="Google" id="ProtNLM"/>
    </source>
</evidence>
<dbReference type="Pfam" id="PF04199">
    <property type="entry name" value="Cyclase"/>
    <property type="match status" value="1"/>
</dbReference>
<sequence>MKRFLLISIVSFFKPSFADVLIHDLTWSFGRDTVYWPGQLPFNFTREETVSADVYTYSVKEFCAAEHGGTHFDAPYHFYQEGIKVSEIPAQKLFAKGALINLTAEAEEQGRNARLTVKHLEDWEAKNGNFEIDEAARWIVNSQKFYGVGLDTPSIDPGNTTTYFAHRHLAANNLYNLENVKILDSLPDKGFDLVIAPMKIQDGTGAPVRIFATLKNV</sequence>
<dbReference type="PANTHER" id="PTHR31118">
    <property type="entry name" value="CYCLASE-LIKE PROTEIN 2"/>
    <property type="match status" value="1"/>
</dbReference>
<dbReference type="STRING" id="77166.U4UFV8"/>
<dbReference type="PANTHER" id="PTHR31118:SF12">
    <property type="entry name" value="CYCLASE-LIKE PROTEIN 2"/>
    <property type="match status" value="1"/>
</dbReference>
<name>U4UFV8_DENPD</name>
<evidence type="ECO:0000313" key="3">
    <source>
        <dbReference type="EMBL" id="ERL88800.1"/>
    </source>
</evidence>
<dbReference type="GO" id="GO:0019441">
    <property type="term" value="P:L-tryptophan catabolic process to kynurenine"/>
    <property type="evidence" value="ECO:0007669"/>
    <property type="project" value="InterPro"/>
</dbReference>
<feature type="signal peptide" evidence="2">
    <location>
        <begin position="1"/>
        <end position="18"/>
    </location>
</feature>
<dbReference type="Proteomes" id="UP000030742">
    <property type="component" value="Unassembled WGS sequence"/>
</dbReference>
<dbReference type="InterPro" id="IPR037175">
    <property type="entry name" value="KFase_sf"/>
</dbReference>